<keyword evidence="11" id="KW-1185">Reference proteome</keyword>
<dbReference type="PROSITE" id="PS00107">
    <property type="entry name" value="PROTEIN_KINASE_ATP"/>
    <property type="match status" value="1"/>
</dbReference>
<keyword evidence="4 7" id="KW-0547">Nucleotide-binding</keyword>
<keyword evidence="6 7" id="KW-0067">ATP-binding</keyword>
<dbReference type="Pfam" id="PF00069">
    <property type="entry name" value="Pkinase"/>
    <property type="match status" value="1"/>
</dbReference>
<sequence>MAAGTPLAGRYMLIERLGAGGMSVVWRGVDTVLARPVAVKVLAGPLAADPAFRQVIEREARAAARLTHPHLTHVYDYGEAVLPDGHPVPYVVMELLAGRPLADRLREGPLPWPDAVRLCAQVADGLAAAHRRGIVHRDIAPANVMLTGTGAKLLDFGIATPAGTRGEVEDGSLLGTPAYVAPERLDDAPAAPAVDVYGLGALLYESLAGFPPLDAGTWAALAQAHRRGVRAAPLRVAGLPAAVERLCHRCLDPDPATRPSSAEVARTLRAALPVGPAEVLFTPIPTLAPGPARVGSRRLARPALVALVAVALAGALATFATMHARSQPLGAPATRPTASASASAPGPLAAPAPWVAPASPAPPGTITTPAPPAVVVQDLLDEIEAGRRTGTIRDDVVIDLDNILHNLQHQLAGGSPVDLDAQVDFIRTKISTRLDEGGMDYATASQLLSTVDGMTSP</sequence>
<evidence type="ECO:0000313" key="10">
    <source>
        <dbReference type="EMBL" id="GAA5191560.1"/>
    </source>
</evidence>
<name>A0ABP9S6R0_9ACTN</name>
<evidence type="ECO:0000256" key="4">
    <source>
        <dbReference type="ARBA" id="ARBA00022741"/>
    </source>
</evidence>
<evidence type="ECO:0000256" key="5">
    <source>
        <dbReference type="ARBA" id="ARBA00022777"/>
    </source>
</evidence>
<dbReference type="Proteomes" id="UP001501570">
    <property type="component" value="Unassembled WGS sequence"/>
</dbReference>
<evidence type="ECO:0000259" key="9">
    <source>
        <dbReference type="PROSITE" id="PS50011"/>
    </source>
</evidence>
<dbReference type="InterPro" id="IPR008266">
    <property type="entry name" value="Tyr_kinase_AS"/>
</dbReference>
<keyword evidence="3" id="KW-0808">Transferase</keyword>
<evidence type="ECO:0000313" key="11">
    <source>
        <dbReference type="Proteomes" id="UP001501570"/>
    </source>
</evidence>
<evidence type="ECO:0000256" key="2">
    <source>
        <dbReference type="ARBA" id="ARBA00022527"/>
    </source>
</evidence>
<evidence type="ECO:0000256" key="3">
    <source>
        <dbReference type="ARBA" id="ARBA00022679"/>
    </source>
</evidence>
<feature type="compositionally biased region" description="Low complexity" evidence="8">
    <location>
        <begin position="331"/>
        <end position="368"/>
    </location>
</feature>
<proteinExistence type="predicted"/>
<evidence type="ECO:0000256" key="7">
    <source>
        <dbReference type="PROSITE-ProRule" id="PRU10141"/>
    </source>
</evidence>
<keyword evidence="5" id="KW-0418">Kinase</keyword>
<evidence type="ECO:0000256" key="6">
    <source>
        <dbReference type="ARBA" id="ARBA00022840"/>
    </source>
</evidence>
<feature type="region of interest" description="Disordered" evidence="8">
    <location>
        <begin position="328"/>
        <end position="368"/>
    </location>
</feature>
<dbReference type="PANTHER" id="PTHR43289">
    <property type="entry name" value="MITOGEN-ACTIVATED PROTEIN KINASE KINASE KINASE 20-RELATED"/>
    <property type="match status" value="1"/>
</dbReference>
<dbReference type="Gene3D" id="3.30.200.20">
    <property type="entry name" value="Phosphorylase Kinase, domain 1"/>
    <property type="match status" value="1"/>
</dbReference>
<evidence type="ECO:0000256" key="1">
    <source>
        <dbReference type="ARBA" id="ARBA00012513"/>
    </source>
</evidence>
<dbReference type="SUPFAM" id="SSF56112">
    <property type="entry name" value="Protein kinase-like (PK-like)"/>
    <property type="match status" value="1"/>
</dbReference>
<dbReference type="InterPro" id="IPR017441">
    <property type="entry name" value="Protein_kinase_ATP_BS"/>
</dbReference>
<feature type="binding site" evidence="7">
    <location>
        <position position="40"/>
    </location>
    <ligand>
        <name>ATP</name>
        <dbReference type="ChEBI" id="CHEBI:30616"/>
    </ligand>
</feature>
<dbReference type="Gene3D" id="1.10.510.10">
    <property type="entry name" value="Transferase(Phosphotransferase) domain 1"/>
    <property type="match status" value="1"/>
</dbReference>
<dbReference type="CDD" id="cd14014">
    <property type="entry name" value="STKc_PknB_like"/>
    <property type="match status" value="1"/>
</dbReference>
<dbReference type="InterPro" id="IPR011009">
    <property type="entry name" value="Kinase-like_dom_sf"/>
</dbReference>
<dbReference type="EC" id="2.7.11.1" evidence="1"/>
<dbReference type="PROSITE" id="PS00109">
    <property type="entry name" value="PROTEIN_KINASE_TYR"/>
    <property type="match status" value="1"/>
</dbReference>
<evidence type="ECO:0000256" key="8">
    <source>
        <dbReference type="SAM" id="MobiDB-lite"/>
    </source>
</evidence>
<keyword evidence="2" id="KW-0723">Serine/threonine-protein kinase</keyword>
<dbReference type="InterPro" id="IPR000719">
    <property type="entry name" value="Prot_kinase_dom"/>
</dbReference>
<dbReference type="SMART" id="SM00219">
    <property type="entry name" value="TyrKc"/>
    <property type="match status" value="1"/>
</dbReference>
<dbReference type="EMBL" id="BAABJQ010000016">
    <property type="protein sequence ID" value="GAA5191560.1"/>
    <property type="molecule type" value="Genomic_DNA"/>
</dbReference>
<organism evidence="10 11">
    <name type="scientific">Rugosimonospora acidiphila</name>
    <dbReference type="NCBI Taxonomy" id="556531"/>
    <lineage>
        <taxon>Bacteria</taxon>
        <taxon>Bacillati</taxon>
        <taxon>Actinomycetota</taxon>
        <taxon>Actinomycetes</taxon>
        <taxon>Micromonosporales</taxon>
        <taxon>Micromonosporaceae</taxon>
        <taxon>Rugosimonospora</taxon>
    </lineage>
</organism>
<dbReference type="InterPro" id="IPR020635">
    <property type="entry name" value="Tyr_kinase_cat_dom"/>
</dbReference>
<feature type="domain" description="Protein kinase" evidence="9">
    <location>
        <begin position="11"/>
        <end position="272"/>
    </location>
</feature>
<gene>
    <name evidence="10" type="ORF">GCM10023322_49190</name>
</gene>
<comment type="caution">
    <text evidence="10">The sequence shown here is derived from an EMBL/GenBank/DDBJ whole genome shotgun (WGS) entry which is preliminary data.</text>
</comment>
<reference evidence="11" key="1">
    <citation type="journal article" date="2019" name="Int. J. Syst. Evol. Microbiol.">
        <title>The Global Catalogue of Microorganisms (GCM) 10K type strain sequencing project: providing services to taxonomists for standard genome sequencing and annotation.</title>
        <authorList>
            <consortium name="The Broad Institute Genomics Platform"/>
            <consortium name="The Broad Institute Genome Sequencing Center for Infectious Disease"/>
            <person name="Wu L."/>
            <person name="Ma J."/>
        </authorList>
    </citation>
    <scope>NUCLEOTIDE SEQUENCE [LARGE SCALE GENOMIC DNA]</scope>
    <source>
        <strain evidence="11">JCM 18304</strain>
    </source>
</reference>
<dbReference type="PANTHER" id="PTHR43289:SF6">
    <property type="entry name" value="SERINE_THREONINE-PROTEIN KINASE NEKL-3"/>
    <property type="match status" value="1"/>
</dbReference>
<protein>
    <recommendedName>
        <fullName evidence="1">non-specific serine/threonine protein kinase</fullName>
        <ecNumber evidence="1">2.7.11.1</ecNumber>
    </recommendedName>
</protein>
<accession>A0ABP9S6R0</accession>
<dbReference type="PROSITE" id="PS50011">
    <property type="entry name" value="PROTEIN_KINASE_DOM"/>
    <property type="match status" value="1"/>
</dbReference>